<protein>
    <recommendedName>
        <fullName evidence="4">Signal peptidase I</fullName>
    </recommendedName>
</protein>
<dbReference type="OrthoDB" id="217556at2157"/>
<dbReference type="EMBL" id="LN831302">
    <property type="protein sequence ID" value="CQH58341.1"/>
    <property type="molecule type" value="Genomic_DNA"/>
</dbReference>
<dbReference type="InterPro" id="IPR043739">
    <property type="entry name" value="DUF5684"/>
</dbReference>
<gene>
    <name evidence="2" type="ORF">HHUB_2729</name>
</gene>
<dbReference type="Proteomes" id="UP000066737">
    <property type="component" value="Chromosome I"/>
</dbReference>
<organism evidence="2 3">
    <name type="scientific">Halobacterium hubeiense</name>
    <dbReference type="NCBI Taxonomy" id="1407499"/>
    <lineage>
        <taxon>Archaea</taxon>
        <taxon>Methanobacteriati</taxon>
        <taxon>Methanobacteriota</taxon>
        <taxon>Stenosarchaea group</taxon>
        <taxon>Halobacteria</taxon>
        <taxon>Halobacteriales</taxon>
        <taxon>Halobacteriaceae</taxon>
        <taxon>Halobacterium</taxon>
    </lineage>
</organism>
<reference evidence="3" key="1">
    <citation type="journal article" date="2016" name="Environ. Microbiol.">
        <title>The complete genome of a viable archaeum isolated from 123-million-year-old rock salt.</title>
        <authorList>
            <person name="Jaakkola S.T."/>
            <person name="Pfeiffer F."/>
            <person name="Ravantti J.J."/>
            <person name="Guo Q."/>
            <person name="Liu Y."/>
            <person name="Chen X."/>
            <person name="Ma H."/>
            <person name="Yang C."/>
            <person name="Oksanen H.M."/>
            <person name="Bamford D.H."/>
        </authorList>
    </citation>
    <scope>NUCLEOTIDE SEQUENCE</scope>
    <source>
        <strain evidence="3">JI20-1</strain>
    </source>
</reference>
<keyword evidence="1" id="KW-1133">Transmembrane helix</keyword>
<evidence type="ECO:0000313" key="3">
    <source>
        <dbReference type="Proteomes" id="UP000066737"/>
    </source>
</evidence>
<evidence type="ECO:0008006" key="4">
    <source>
        <dbReference type="Google" id="ProtNLM"/>
    </source>
</evidence>
<keyword evidence="1" id="KW-0472">Membrane</keyword>
<keyword evidence="1" id="KW-0812">Transmembrane</keyword>
<feature type="transmembrane region" description="Helical" evidence="1">
    <location>
        <begin position="20"/>
        <end position="42"/>
    </location>
</feature>
<accession>A0A0U5H7L5</accession>
<feature type="transmembrane region" description="Helical" evidence="1">
    <location>
        <begin position="99"/>
        <end position="118"/>
    </location>
</feature>
<evidence type="ECO:0000313" key="2">
    <source>
        <dbReference type="EMBL" id="CQH58341.1"/>
    </source>
</evidence>
<dbReference type="RefSeq" id="WP_059057150.1">
    <property type="nucleotide sequence ID" value="NZ_CEML01000001.1"/>
</dbReference>
<feature type="transmembrane region" description="Helical" evidence="1">
    <location>
        <begin position="71"/>
        <end position="87"/>
    </location>
</feature>
<sequence>MTVDTLLLPLQSSAGDAVAGLFALLFALVVLVAVVGGMWLTFSKAGEPGWAAIVPIYNVYVMLKIGGNEWWWLLLLFVPLVNVFVTVKMSIDVAKSFGCGVLFGIGLWLLPVVFFPVLGFGDYDYRGPGGSGPSSGQSF</sequence>
<evidence type="ECO:0000256" key="1">
    <source>
        <dbReference type="SAM" id="Phobius"/>
    </source>
</evidence>
<dbReference type="STRING" id="1407499.HHUB_2729"/>
<keyword evidence="3" id="KW-1185">Reference proteome</keyword>
<dbReference type="Pfam" id="PF18936">
    <property type="entry name" value="DUF5684"/>
    <property type="match status" value="1"/>
</dbReference>
<name>A0A0U5H7L5_9EURY</name>
<dbReference type="AlphaFoldDB" id="A0A0U5H7L5"/>
<dbReference type="KEGG" id="hhb:Hhub_2729"/>
<proteinExistence type="predicted"/>
<dbReference type="GeneID" id="26659359"/>